<comment type="similarity">
    <text evidence="2">Belongs to the ACDP family.</text>
</comment>
<feature type="domain" description="CNNM transmembrane" evidence="16">
    <location>
        <begin position="2"/>
        <end position="182"/>
    </location>
</feature>
<evidence type="ECO:0000256" key="9">
    <source>
        <dbReference type="ARBA" id="ARBA00023122"/>
    </source>
</evidence>
<comment type="subcellular location">
    <subcellularLocation>
        <location evidence="1">Cell membrane</location>
        <topology evidence="1">Multi-pass membrane protein</topology>
    </subcellularLocation>
</comment>
<reference evidence="18" key="3">
    <citation type="submission" date="2015-06" db="UniProtKB">
        <authorList>
            <consortium name="EnsemblMetazoa"/>
        </authorList>
    </citation>
    <scope>IDENTIFICATION</scope>
</reference>
<dbReference type="Pfam" id="PF01595">
    <property type="entry name" value="CNNM"/>
    <property type="match status" value="1"/>
</dbReference>
<protein>
    <recommendedName>
        <fullName evidence="20">CNNM transmembrane domain-containing protein</fullName>
    </recommendedName>
</protein>
<dbReference type="FunCoup" id="R7UDB8">
    <property type="interactions" value="58"/>
</dbReference>
<dbReference type="InterPro" id="IPR000595">
    <property type="entry name" value="cNMP-bd_dom"/>
</dbReference>
<keyword evidence="3" id="KW-0813">Transport</keyword>
<dbReference type="OrthoDB" id="5353557at2759"/>
<keyword evidence="5 12" id="KW-0812">Transmembrane</keyword>
<dbReference type="GO" id="GO:0022857">
    <property type="term" value="F:transmembrane transporter activity"/>
    <property type="evidence" value="ECO:0007669"/>
    <property type="project" value="TreeGrafter"/>
</dbReference>
<evidence type="ECO:0000256" key="10">
    <source>
        <dbReference type="ARBA" id="ARBA00023136"/>
    </source>
</evidence>
<reference evidence="17 19" key="2">
    <citation type="journal article" date="2013" name="Nature">
        <title>Insights into bilaterian evolution from three spiralian genomes.</title>
        <authorList>
            <person name="Simakov O."/>
            <person name="Marletaz F."/>
            <person name="Cho S.J."/>
            <person name="Edsinger-Gonzales E."/>
            <person name="Havlak P."/>
            <person name="Hellsten U."/>
            <person name="Kuo D.H."/>
            <person name="Larsson T."/>
            <person name="Lv J."/>
            <person name="Arendt D."/>
            <person name="Savage R."/>
            <person name="Osoegawa K."/>
            <person name="de Jong P."/>
            <person name="Grimwood J."/>
            <person name="Chapman J.A."/>
            <person name="Shapiro H."/>
            <person name="Aerts A."/>
            <person name="Otillar R.P."/>
            <person name="Terry A.Y."/>
            <person name="Boore J.L."/>
            <person name="Grigoriev I.V."/>
            <person name="Lindberg D.R."/>
            <person name="Seaver E.C."/>
            <person name="Weisblat D.A."/>
            <person name="Putnam N.H."/>
            <person name="Rokhsar D.S."/>
        </authorList>
    </citation>
    <scope>NUCLEOTIDE SEQUENCE</scope>
    <source>
        <strain evidence="17 19">I ESC-2004</strain>
    </source>
</reference>
<dbReference type="FunFam" id="3.10.580.10:FF:000001">
    <property type="entry name" value="Putative metal transporter CNNM3 isoform 2"/>
    <property type="match status" value="1"/>
</dbReference>
<dbReference type="EMBL" id="KB302615">
    <property type="protein sequence ID" value="ELU04101.1"/>
    <property type="molecule type" value="Genomic_DNA"/>
</dbReference>
<evidence type="ECO:0000259" key="14">
    <source>
        <dbReference type="PROSITE" id="PS50042"/>
    </source>
</evidence>
<evidence type="ECO:0008006" key="20">
    <source>
        <dbReference type="Google" id="ProtNLM"/>
    </source>
</evidence>
<evidence type="ECO:0000256" key="7">
    <source>
        <dbReference type="ARBA" id="ARBA00022989"/>
    </source>
</evidence>
<evidence type="ECO:0000256" key="11">
    <source>
        <dbReference type="PROSITE-ProRule" id="PRU00703"/>
    </source>
</evidence>
<dbReference type="InterPro" id="IPR045095">
    <property type="entry name" value="ACDP"/>
</dbReference>
<evidence type="ECO:0000313" key="17">
    <source>
        <dbReference type="EMBL" id="ELU04101.1"/>
    </source>
</evidence>
<organism evidence="17">
    <name type="scientific">Capitella teleta</name>
    <name type="common">Polychaete worm</name>
    <dbReference type="NCBI Taxonomy" id="283909"/>
    <lineage>
        <taxon>Eukaryota</taxon>
        <taxon>Metazoa</taxon>
        <taxon>Spiralia</taxon>
        <taxon>Lophotrochozoa</taxon>
        <taxon>Annelida</taxon>
        <taxon>Polychaeta</taxon>
        <taxon>Sedentaria</taxon>
        <taxon>Scolecida</taxon>
        <taxon>Capitellidae</taxon>
        <taxon>Capitella</taxon>
    </lineage>
</organism>
<keyword evidence="10 12" id="KW-0472">Membrane</keyword>
<evidence type="ECO:0000256" key="2">
    <source>
        <dbReference type="ARBA" id="ARBA00010484"/>
    </source>
</evidence>
<dbReference type="STRING" id="283909.R7UDB8"/>
<keyword evidence="8" id="KW-0406">Ion transport</keyword>
<dbReference type="CDD" id="cd04590">
    <property type="entry name" value="CBS_pair_CorC_HlyC_assoc"/>
    <property type="match status" value="1"/>
</dbReference>
<feature type="domain" description="Cyclic nucleotide-binding" evidence="14">
    <location>
        <begin position="423"/>
        <end position="466"/>
    </location>
</feature>
<dbReference type="InterPro" id="IPR046342">
    <property type="entry name" value="CBS_dom_sf"/>
</dbReference>
<evidence type="ECO:0000256" key="8">
    <source>
        <dbReference type="ARBA" id="ARBA00023065"/>
    </source>
</evidence>
<dbReference type="EMBL" id="AMQN01001454">
    <property type="status" value="NOT_ANNOTATED_CDS"/>
    <property type="molecule type" value="Genomic_DNA"/>
</dbReference>
<evidence type="ECO:0000256" key="3">
    <source>
        <dbReference type="ARBA" id="ARBA00022448"/>
    </source>
</evidence>
<accession>R7UDB8</accession>
<dbReference type="EnsemblMetazoa" id="CapteT33324">
    <property type="protein sequence ID" value="CapteP33324"/>
    <property type="gene ID" value="CapteG33324"/>
</dbReference>
<dbReference type="HOGENOM" id="CLU_011310_1_1_1"/>
<dbReference type="SUPFAM" id="SSF51206">
    <property type="entry name" value="cAMP-binding domain-like"/>
    <property type="match status" value="1"/>
</dbReference>
<name>R7UDB8_CAPTE</name>
<feature type="domain" description="CBS" evidence="15">
    <location>
        <begin position="269"/>
        <end position="335"/>
    </location>
</feature>
<dbReference type="GO" id="GO:0010960">
    <property type="term" value="P:magnesium ion homeostasis"/>
    <property type="evidence" value="ECO:0007669"/>
    <property type="project" value="InterPro"/>
</dbReference>
<dbReference type="GO" id="GO:0006811">
    <property type="term" value="P:monoatomic ion transport"/>
    <property type="evidence" value="ECO:0007669"/>
    <property type="project" value="UniProtKB-KW"/>
</dbReference>
<evidence type="ECO:0000256" key="4">
    <source>
        <dbReference type="ARBA" id="ARBA00022475"/>
    </source>
</evidence>
<evidence type="ECO:0000256" key="1">
    <source>
        <dbReference type="ARBA" id="ARBA00004651"/>
    </source>
</evidence>
<feature type="transmembrane region" description="Helical" evidence="13">
    <location>
        <begin position="64"/>
        <end position="85"/>
    </location>
</feature>
<keyword evidence="9 11" id="KW-0129">CBS domain</keyword>
<evidence type="ECO:0000259" key="16">
    <source>
        <dbReference type="PROSITE" id="PS51846"/>
    </source>
</evidence>
<feature type="non-terminal residue" evidence="17">
    <location>
        <position position="466"/>
    </location>
</feature>
<dbReference type="PANTHER" id="PTHR12064:SF94">
    <property type="entry name" value="UNEXTENDED PROTEIN"/>
    <property type="match status" value="1"/>
</dbReference>
<evidence type="ECO:0000313" key="19">
    <source>
        <dbReference type="Proteomes" id="UP000014760"/>
    </source>
</evidence>
<dbReference type="GO" id="GO:0005886">
    <property type="term" value="C:plasma membrane"/>
    <property type="evidence" value="ECO:0007669"/>
    <property type="project" value="UniProtKB-SubCell"/>
</dbReference>
<proteinExistence type="inferred from homology"/>
<dbReference type="Pfam" id="PF25562">
    <property type="entry name" value="CNBH_CNNM2_C"/>
    <property type="match status" value="1"/>
</dbReference>
<dbReference type="InterPro" id="IPR044751">
    <property type="entry name" value="Ion_transp-like_CBS"/>
</dbReference>
<keyword evidence="6" id="KW-0677">Repeat</keyword>
<feature type="non-terminal residue" evidence="17">
    <location>
        <position position="1"/>
    </location>
</feature>
<dbReference type="Proteomes" id="UP000014760">
    <property type="component" value="Unassembled WGS sequence"/>
</dbReference>
<feature type="transmembrane region" description="Helical" evidence="13">
    <location>
        <begin position="6"/>
        <end position="30"/>
    </location>
</feature>
<evidence type="ECO:0000256" key="13">
    <source>
        <dbReference type="SAM" id="Phobius"/>
    </source>
</evidence>
<dbReference type="InterPro" id="IPR018490">
    <property type="entry name" value="cNMP-bd_dom_sf"/>
</dbReference>
<dbReference type="PROSITE" id="PS51846">
    <property type="entry name" value="CNNM"/>
    <property type="match status" value="1"/>
</dbReference>
<evidence type="ECO:0000256" key="12">
    <source>
        <dbReference type="PROSITE-ProRule" id="PRU01193"/>
    </source>
</evidence>
<dbReference type="PROSITE" id="PS51371">
    <property type="entry name" value="CBS"/>
    <property type="match status" value="1"/>
</dbReference>
<dbReference type="SUPFAM" id="SSF54631">
    <property type="entry name" value="CBS-domain pair"/>
    <property type="match status" value="1"/>
</dbReference>
<feature type="transmembrane region" description="Helical" evidence="13">
    <location>
        <begin position="122"/>
        <end position="142"/>
    </location>
</feature>
<dbReference type="OMA" id="MIQVVEG"/>
<evidence type="ECO:0000313" key="18">
    <source>
        <dbReference type="EnsemblMetazoa" id="CapteP33324"/>
    </source>
</evidence>
<evidence type="ECO:0000256" key="6">
    <source>
        <dbReference type="ARBA" id="ARBA00022737"/>
    </source>
</evidence>
<keyword evidence="19" id="KW-1185">Reference proteome</keyword>
<dbReference type="InterPro" id="IPR002550">
    <property type="entry name" value="CNNM"/>
</dbReference>
<keyword evidence="4" id="KW-1003">Cell membrane</keyword>
<reference evidence="19" key="1">
    <citation type="submission" date="2012-12" db="EMBL/GenBank/DDBJ databases">
        <authorList>
            <person name="Hellsten U."/>
            <person name="Grimwood J."/>
            <person name="Chapman J.A."/>
            <person name="Shapiro H."/>
            <person name="Aerts A."/>
            <person name="Otillar R.P."/>
            <person name="Terry A.Y."/>
            <person name="Boore J.L."/>
            <person name="Simakov O."/>
            <person name="Marletaz F."/>
            <person name="Cho S.-J."/>
            <person name="Edsinger-Gonzales E."/>
            <person name="Havlak P."/>
            <person name="Kuo D.-H."/>
            <person name="Larsson T."/>
            <person name="Lv J."/>
            <person name="Arendt D."/>
            <person name="Savage R."/>
            <person name="Osoegawa K."/>
            <person name="de Jong P."/>
            <person name="Lindberg D.R."/>
            <person name="Seaver E.C."/>
            <person name="Weisblat D.A."/>
            <person name="Putnam N.H."/>
            <person name="Grigoriev I.V."/>
            <person name="Rokhsar D.S."/>
        </authorList>
    </citation>
    <scope>NUCLEOTIDE SEQUENCE</scope>
    <source>
        <strain evidence="19">I ESC-2004</strain>
    </source>
</reference>
<dbReference type="PROSITE" id="PS50042">
    <property type="entry name" value="CNMP_BINDING_3"/>
    <property type="match status" value="1"/>
</dbReference>
<dbReference type="Gene3D" id="3.10.580.10">
    <property type="entry name" value="CBS-domain"/>
    <property type="match status" value="1"/>
</dbReference>
<sequence>QTLLPIWLQSILIVLLLCFSGLFSGLNLGLMSLDKTDLQILQNSGSAREKKYAKTISPVRARGNFLLCTILLGNVLVNNTLAILMDDLTGSGFAAIVAATAGIVVFGEIIPQAVCSRHGLAIGAHTIWFTRLFMIITFPMSFPISKILDLILGEEIGNVYNRDRLRELLKVTETQMDLVKDEVQIITGALELSKKTVLDVMTKLDDVYMIEYNSILDFETMSTILKTGYTRIPIYEKERSNILAILNVKDLAFIDPDDKTPLCTVYKFYNHPVNFVYDDTTLQVMLEEFKKGRFHMSFVQRVNDTGPGDPYYETLGVVTLEDVIEEIIQAEIIDETDTVFDNRSKARRVAQARDFSIFLQPGGGDDSAAPRISPQLTLATFQFLSTTVAPFHPDLISEAVLHKLLKQNVIVEVRIGDKDNDPYIFTRGKPVDFFAMVLEGRVEVSIGKDNLIFEGGPFMFFGEQAL</sequence>
<dbReference type="InterPro" id="IPR000644">
    <property type="entry name" value="CBS_dom"/>
</dbReference>
<gene>
    <name evidence="17" type="ORF">CAPTEDRAFT_33324</name>
</gene>
<keyword evidence="7 12" id="KW-1133">Transmembrane helix</keyword>
<evidence type="ECO:0000259" key="15">
    <source>
        <dbReference type="PROSITE" id="PS51371"/>
    </source>
</evidence>
<feature type="transmembrane region" description="Helical" evidence="13">
    <location>
        <begin position="91"/>
        <end position="110"/>
    </location>
</feature>
<evidence type="ECO:0000256" key="5">
    <source>
        <dbReference type="ARBA" id="ARBA00022692"/>
    </source>
</evidence>
<dbReference type="PANTHER" id="PTHR12064">
    <property type="entry name" value="METAL TRANSPORTER CNNM"/>
    <property type="match status" value="1"/>
</dbReference>
<dbReference type="AlphaFoldDB" id="R7UDB8"/>